<dbReference type="KEGG" id="naq:D0T90_07725"/>
<reference evidence="1 2" key="1">
    <citation type="submission" date="2018-08" db="EMBL/GenBank/DDBJ databases">
        <title>Neisseria animalis ATCC 49930 complete genome.</title>
        <authorList>
            <person name="Veseli I.A."/>
            <person name="Mascarenhas dos Santos A.C."/>
            <person name="Buttler R."/>
            <person name="Pombert J.-F."/>
        </authorList>
    </citation>
    <scope>NUCLEOTIDE SEQUENCE [LARGE SCALE GENOMIC DNA]</scope>
    <source>
        <strain evidence="1 2">ATCC 49930</strain>
    </source>
</reference>
<accession>A0A5P3MS69</accession>
<sequence length="66" mass="7204">MVFYSSRAWRKCQCFIGICGGTEEVGAAGSAEKCTIWFGVAAELDRTGWLPIYFQTNFADGMGKAV</sequence>
<name>A0A5P3MS69_NEIAN</name>
<organism evidence="1 2">
    <name type="scientific">Neisseria animalis</name>
    <dbReference type="NCBI Taxonomy" id="492"/>
    <lineage>
        <taxon>Bacteria</taxon>
        <taxon>Pseudomonadati</taxon>
        <taxon>Pseudomonadota</taxon>
        <taxon>Betaproteobacteria</taxon>
        <taxon>Neisseriales</taxon>
        <taxon>Neisseriaceae</taxon>
        <taxon>Neisseria</taxon>
    </lineage>
</organism>
<proteinExistence type="predicted"/>
<protein>
    <submittedName>
        <fullName evidence="1">Uncharacterized protein</fullName>
    </submittedName>
</protein>
<dbReference type="EMBL" id="CP031699">
    <property type="protein sequence ID" value="QEY24378.1"/>
    <property type="molecule type" value="Genomic_DNA"/>
</dbReference>
<gene>
    <name evidence="1" type="ORF">D0T90_07725</name>
</gene>
<evidence type="ECO:0000313" key="1">
    <source>
        <dbReference type="EMBL" id="QEY24378.1"/>
    </source>
</evidence>
<dbReference type="AlphaFoldDB" id="A0A5P3MS69"/>
<keyword evidence="2" id="KW-1185">Reference proteome</keyword>
<dbReference type="Proteomes" id="UP000325536">
    <property type="component" value="Chromosome"/>
</dbReference>
<evidence type="ECO:0000313" key="2">
    <source>
        <dbReference type="Proteomes" id="UP000325536"/>
    </source>
</evidence>